<dbReference type="AlphaFoldDB" id="M9QH57"/>
<organism evidence="2">
    <name type="scientific">Spirocerca lupi</name>
    <dbReference type="NCBI Taxonomy" id="304461"/>
    <lineage>
        <taxon>Eukaryota</taxon>
        <taxon>Metazoa</taxon>
        <taxon>Ecdysozoa</taxon>
        <taxon>Nematoda</taxon>
        <taxon>Chromadorea</taxon>
        <taxon>Rhabditida</taxon>
        <taxon>Spirurina</taxon>
        <taxon>Spiruromorpha</taxon>
        <taxon>Thelazioidea</taxon>
        <taxon>Thelaziidae</taxon>
        <taxon>Spirocerca</taxon>
    </lineage>
</organism>
<feature type="transmembrane region" description="Helical" evidence="1">
    <location>
        <begin position="16"/>
        <end position="36"/>
    </location>
</feature>
<proteinExistence type="predicted"/>
<keyword evidence="1" id="KW-0812">Transmembrane</keyword>
<gene>
    <name evidence="2" type="primary">nad4L</name>
</gene>
<protein>
    <submittedName>
        <fullName evidence="2">NADH dehydrogenase subunit 4L</fullName>
    </submittedName>
</protein>
<feature type="transmembrane region" description="Helical" evidence="1">
    <location>
        <begin position="42"/>
        <end position="70"/>
    </location>
</feature>
<dbReference type="EMBL" id="KC305876">
    <property type="protein sequence ID" value="AGI51581.1"/>
    <property type="molecule type" value="Genomic_DNA"/>
</dbReference>
<name>M9QH57_9BILA</name>
<geneLocation type="mitochondrion" evidence="2"/>
<accession>M9QH57</accession>
<evidence type="ECO:0000256" key="1">
    <source>
        <dbReference type="SAM" id="Phobius"/>
    </source>
</evidence>
<reference evidence="2" key="1">
    <citation type="journal article" date="2013" name="Parasit. Vectors">
        <title>Characterization of the complete mitochondrial genome of Spirocerca lupi: sequence, gene organization and phylogenetic implications.</title>
        <authorList>
            <person name="Liu G.H."/>
            <person name="Wang Y."/>
            <person name="Song H.Q."/>
            <person name="Li M.W."/>
            <person name="Ai L."/>
            <person name="Yu X.L."/>
            <person name="Zhu X.Q."/>
        </authorList>
    </citation>
    <scope>NUCLEOTIDE SEQUENCE</scope>
</reference>
<keyword evidence="1" id="KW-0472">Membrane</keyword>
<keyword evidence="1" id="KW-1133">Transmembrane helix</keyword>
<evidence type="ECO:0000313" key="2">
    <source>
        <dbReference type="EMBL" id="AGI51581.1"/>
    </source>
</evidence>
<dbReference type="Gene3D" id="1.10.287.3510">
    <property type="match status" value="1"/>
</dbReference>
<sequence length="75" mass="9070">MFYLSVLFFVFKYDRLIFLLLSIEFIFFSLIVWYVFFLESVLFFYFLCFGVVSSVSGLVVFFLCVLNWGFDKVMF</sequence>
<keyword evidence="2" id="KW-0496">Mitochondrion</keyword>